<comment type="caution">
    <text evidence="5">The sequence shown here is derived from an EMBL/GenBank/DDBJ whole genome shotgun (WGS) entry which is preliminary data.</text>
</comment>
<organism evidence="5 6">
    <name type="scientific">Lentibacillus salicampi</name>
    <dbReference type="NCBI Taxonomy" id="175306"/>
    <lineage>
        <taxon>Bacteria</taxon>
        <taxon>Bacillati</taxon>
        <taxon>Bacillota</taxon>
        <taxon>Bacilli</taxon>
        <taxon>Bacillales</taxon>
        <taxon>Bacillaceae</taxon>
        <taxon>Lentibacillus</taxon>
    </lineage>
</organism>
<dbReference type="GO" id="GO:0006152">
    <property type="term" value="P:purine nucleoside catabolic process"/>
    <property type="evidence" value="ECO:0007669"/>
    <property type="project" value="TreeGrafter"/>
</dbReference>
<name>A0A4Y9AEI3_9BACI</name>
<dbReference type="SUPFAM" id="SSF53590">
    <property type="entry name" value="Nucleoside hydrolase"/>
    <property type="match status" value="1"/>
</dbReference>
<feature type="transmembrane region" description="Helical" evidence="3">
    <location>
        <begin position="121"/>
        <end position="142"/>
    </location>
</feature>
<keyword evidence="2" id="KW-0326">Glycosidase</keyword>
<evidence type="ECO:0000259" key="4">
    <source>
        <dbReference type="Pfam" id="PF01156"/>
    </source>
</evidence>
<dbReference type="Gene3D" id="3.90.245.10">
    <property type="entry name" value="Ribonucleoside hydrolase-like"/>
    <property type="match status" value="1"/>
</dbReference>
<accession>A0A4Y9AEI3</accession>
<dbReference type="PANTHER" id="PTHR12304">
    <property type="entry name" value="INOSINE-URIDINE PREFERRING NUCLEOSIDE HYDROLASE"/>
    <property type="match status" value="1"/>
</dbReference>
<protein>
    <submittedName>
        <fullName evidence="5">Nucleoside hydrolase</fullName>
    </submittedName>
</protein>
<keyword evidence="3" id="KW-1133">Transmembrane helix</keyword>
<dbReference type="AlphaFoldDB" id="A0A4Y9AEI3"/>
<evidence type="ECO:0000313" key="6">
    <source>
        <dbReference type="Proteomes" id="UP000298484"/>
    </source>
</evidence>
<reference evidence="5 6" key="1">
    <citation type="submission" date="2019-03" db="EMBL/GenBank/DDBJ databases">
        <title>Genome sequence of Lentibacillus salicampi ATCC BAA-719.</title>
        <authorList>
            <person name="Maclea K.S."/>
            <person name="Simoes Junior M."/>
        </authorList>
    </citation>
    <scope>NUCLEOTIDE SEQUENCE [LARGE SCALE GENOMIC DNA]</scope>
    <source>
        <strain evidence="5 6">ATCC BAA-719</strain>
    </source>
</reference>
<dbReference type="PANTHER" id="PTHR12304:SF4">
    <property type="entry name" value="URIDINE NUCLEOSIDASE"/>
    <property type="match status" value="1"/>
</dbReference>
<keyword evidence="1 5" id="KW-0378">Hydrolase</keyword>
<gene>
    <name evidence="5" type="ORF">E4U82_07695</name>
</gene>
<sequence>MTQKVLVFGDIGIDDTVALIYGLFDDAIDVVGVVADYGNVSRDKAVANVNYIRRMFGVDPVIKVILGAEIPMTGEEPEFFPEIHGEYGLGPIKPPLLNGAGVEENFFEVIQLIKQYRDQDLVIVNIGRLTSLATLFILYPYIMEDVHEIYMMGGAFWVPGNATAVSEANFYGDPIAAHLVLKNAHNVTIIPMNVTMAAIATPQMVDYIHRVGKAEIVKPLLDYYYNYYKQRNPDIEGSPLHDVVTMMAVVYENMFTFRSLPVDIIRDEVDVVRGQSIADIRPYVDVLEHEAEEEKHHRIAVGLDYWQFYHYFMANMTGQAGL</sequence>
<dbReference type="RefSeq" id="WP_135109624.1">
    <property type="nucleotide sequence ID" value="NZ_SRHY01000007.1"/>
</dbReference>
<dbReference type="Pfam" id="PF01156">
    <property type="entry name" value="IU_nuc_hydro"/>
    <property type="match status" value="1"/>
</dbReference>
<dbReference type="GO" id="GO:0008477">
    <property type="term" value="F:purine nucleosidase activity"/>
    <property type="evidence" value="ECO:0007669"/>
    <property type="project" value="TreeGrafter"/>
</dbReference>
<keyword evidence="6" id="KW-1185">Reference proteome</keyword>
<dbReference type="CDD" id="cd00455">
    <property type="entry name" value="nuc_hydro"/>
    <property type="match status" value="1"/>
</dbReference>
<proteinExistence type="predicted"/>
<feature type="domain" description="Inosine/uridine-preferring nucleoside hydrolase" evidence="4">
    <location>
        <begin position="7"/>
        <end position="309"/>
    </location>
</feature>
<evidence type="ECO:0000256" key="1">
    <source>
        <dbReference type="ARBA" id="ARBA00022801"/>
    </source>
</evidence>
<dbReference type="InterPro" id="IPR036452">
    <property type="entry name" value="Ribo_hydro-like"/>
</dbReference>
<dbReference type="GO" id="GO:0005829">
    <property type="term" value="C:cytosol"/>
    <property type="evidence" value="ECO:0007669"/>
    <property type="project" value="TreeGrafter"/>
</dbReference>
<keyword evidence="3" id="KW-0812">Transmembrane</keyword>
<dbReference type="InterPro" id="IPR001910">
    <property type="entry name" value="Inosine/uridine_hydrolase_dom"/>
</dbReference>
<dbReference type="EMBL" id="SRHY01000007">
    <property type="protein sequence ID" value="TFJ93360.1"/>
    <property type="molecule type" value="Genomic_DNA"/>
</dbReference>
<evidence type="ECO:0000256" key="2">
    <source>
        <dbReference type="ARBA" id="ARBA00023295"/>
    </source>
</evidence>
<dbReference type="InterPro" id="IPR023186">
    <property type="entry name" value="IUNH"/>
</dbReference>
<evidence type="ECO:0000313" key="5">
    <source>
        <dbReference type="EMBL" id="TFJ93360.1"/>
    </source>
</evidence>
<keyword evidence="3" id="KW-0472">Membrane</keyword>
<dbReference type="Proteomes" id="UP000298484">
    <property type="component" value="Unassembled WGS sequence"/>
</dbReference>
<dbReference type="OrthoDB" id="9797882at2"/>
<evidence type="ECO:0000256" key="3">
    <source>
        <dbReference type="SAM" id="Phobius"/>
    </source>
</evidence>